<dbReference type="RefSeq" id="WP_248158805.1">
    <property type="nucleotide sequence ID" value="NZ_JALNMJ010000025.1"/>
</dbReference>
<comment type="caution">
    <text evidence="8">The sequence shown here is derived from an EMBL/GenBank/DDBJ whole genome shotgun (WGS) entry which is preliminary data.</text>
</comment>
<evidence type="ECO:0000256" key="2">
    <source>
        <dbReference type="ARBA" id="ARBA00011028"/>
    </source>
</evidence>
<dbReference type="PRINTS" id="PR00690">
    <property type="entry name" value="ADHESNFAMILY"/>
</dbReference>
<comment type="similarity">
    <text evidence="2 6">Belongs to the bacterial solute-binding protein 9 family.</text>
</comment>
<evidence type="ECO:0000256" key="3">
    <source>
        <dbReference type="ARBA" id="ARBA00022448"/>
    </source>
</evidence>
<accession>A0ABT0H2S5</accession>
<keyword evidence="9" id="KW-1185">Reference proteome</keyword>
<proteinExistence type="inferred from homology"/>
<evidence type="ECO:0000256" key="1">
    <source>
        <dbReference type="ARBA" id="ARBA00004196"/>
    </source>
</evidence>
<dbReference type="PRINTS" id="PR00691">
    <property type="entry name" value="ADHESINB"/>
</dbReference>
<dbReference type="SUPFAM" id="SSF53807">
    <property type="entry name" value="Helical backbone' metal receptor"/>
    <property type="match status" value="1"/>
</dbReference>
<dbReference type="PANTHER" id="PTHR42953:SF1">
    <property type="entry name" value="METAL-BINDING PROTEIN HI_0362-RELATED"/>
    <property type="match status" value="1"/>
</dbReference>
<gene>
    <name evidence="8" type="ORF">M0H32_24800</name>
</gene>
<dbReference type="InterPro" id="IPR050492">
    <property type="entry name" value="Bact_metal-bind_prot9"/>
</dbReference>
<dbReference type="InterPro" id="IPR006129">
    <property type="entry name" value="AdhesinB"/>
</dbReference>
<dbReference type="Pfam" id="PF01297">
    <property type="entry name" value="ZnuA"/>
    <property type="match status" value="1"/>
</dbReference>
<dbReference type="Proteomes" id="UP001431221">
    <property type="component" value="Unassembled WGS sequence"/>
</dbReference>
<dbReference type="EMBL" id="JALNMJ010000025">
    <property type="protein sequence ID" value="MCK7615400.1"/>
    <property type="molecule type" value="Genomic_DNA"/>
</dbReference>
<evidence type="ECO:0000256" key="7">
    <source>
        <dbReference type="SAM" id="SignalP"/>
    </source>
</evidence>
<feature type="signal peptide" evidence="7">
    <location>
        <begin position="1"/>
        <end position="26"/>
    </location>
</feature>
<dbReference type="Gene3D" id="3.40.50.1980">
    <property type="entry name" value="Nitrogenase molybdenum iron protein domain"/>
    <property type="match status" value="2"/>
</dbReference>
<feature type="chain" id="PRO_5047059815" evidence="7">
    <location>
        <begin position="27"/>
        <end position="302"/>
    </location>
</feature>
<evidence type="ECO:0000256" key="4">
    <source>
        <dbReference type="ARBA" id="ARBA00022723"/>
    </source>
</evidence>
<sequence>MVMLKKLVLTASLTALAAGLSSAALAADKMKVVTTFTVLADIAQNVAGDAAEVVSITKPGAEIHGYQPTPQDIVRASDADLILWNGMNLELWFEQFLSNLGDVPSATLTDGIDPIAISSGSYQGKPNPHAWMGLDNALIYIDNIEKAFAKHDPDNASVYEQNADAYKEMLRATIEPLRQAVAEIPEDRRWLVTCEGAFSYLARDFGMKELYLWPMNADQVGTPQQVRSVIDGVRDNEIPVVFCESTVNTAPAKQVARETGASYGGELYVDSLSEADGPVPTYLDLLKVTSGTVAEGLKSATD</sequence>
<evidence type="ECO:0000256" key="5">
    <source>
        <dbReference type="ARBA" id="ARBA00022729"/>
    </source>
</evidence>
<evidence type="ECO:0000313" key="9">
    <source>
        <dbReference type="Proteomes" id="UP001431221"/>
    </source>
</evidence>
<reference evidence="8" key="1">
    <citation type="submission" date="2022-04" db="EMBL/GenBank/DDBJ databases">
        <title>Roseibium sp. CAU 1639 isolated from mud.</title>
        <authorList>
            <person name="Kim W."/>
        </authorList>
    </citation>
    <scope>NUCLEOTIDE SEQUENCE</scope>
    <source>
        <strain evidence="8">CAU 1639</strain>
    </source>
</reference>
<evidence type="ECO:0000313" key="8">
    <source>
        <dbReference type="EMBL" id="MCK7615400.1"/>
    </source>
</evidence>
<keyword evidence="5 7" id="KW-0732">Signal</keyword>
<keyword evidence="4" id="KW-0479">Metal-binding</keyword>
<dbReference type="CDD" id="cd01137">
    <property type="entry name" value="PsaA"/>
    <property type="match status" value="1"/>
</dbReference>
<dbReference type="InterPro" id="IPR006128">
    <property type="entry name" value="Lipoprotein_PsaA-like"/>
</dbReference>
<dbReference type="InterPro" id="IPR006127">
    <property type="entry name" value="ZnuA-like"/>
</dbReference>
<evidence type="ECO:0000256" key="6">
    <source>
        <dbReference type="RuleBase" id="RU003512"/>
    </source>
</evidence>
<keyword evidence="3 6" id="KW-0813">Transport</keyword>
<comment type="subcellular location">
    <subcellularLocation>
        <location evidence="1">Cell envelope</location>
    </subcellularLocation>
</comment>
<organism evidence="8 9">
    <name type="scientific">Roseibium sediminicola</name>
    <dbReference type="NCBI Taxonomy" id="2933272"/>
    <lineage>
        <taxon>Bacteria</taxon>
        <taxon>Pseudomonadati</taxon>
        <taxon>Pseudomonadota</taxon>
        <taxon>Alphaproteobacteria</taxon>
        <taxon>Hyphomicrobiales</taxon>
        <taxon>Stappiaceae</taxon>
        <taxon>Roseibium</taxon>
    </lineage>
</organism>
<dbReference type="PANTHER" id="PTHR42953">
    <property type="entry name" value="HIGH-AFFINITY ZINC UPTAKE SYSTEM PROTEIN ZNUA-RELATED"/>
    <property type="match status" value="1"/>
</dbReference>
<name>A0ABT0H2S5_9HYPH</name>
<protein>
    <submittedName>
        <fullName evidence="8">Metal ABC transporter substrate-binding protein</fullName>
    </submittedName>
</protein>